<evidence type="ECO:0000256" key="10">
    <source>
        <dbReference type="SAM" id="MobiDB-lite"/>
    </source>
</evidence>
<dbReference type="InterPro" id="IPR054384">
    <property type="entry name" value="SecDF_P1_head"/>
</dbReference>
<evidence type="ECO:0000259" key="13">
    <source>
        <dbReference type="Pfam" id="PF22599"/>
    </source>
</evidence>
<keyword evidence="8 9" id="KW-0472">Membrane</keyword>
<dbReference type="GO" id="GO:0065002">
    <property type="term" value="P:intracellular protein transmembrane transport"/>
    <property type="evidence" value="ECO:0007669"/>
    <property type="project" value="UniProtKB-UniRule"/>
</dbReference>
<dbReference type="InterPro" id="IPR022813">
    <property type="entry name" value="SecD/SecF_arch_bac"/>
</dbReference>
<comment type="function">
    <text evidence="9">Part of the Sec protein translocase complex. Interacts with the SecYEG preprotein conducting channel. SecDF uses the proton motive force (PMF) to complete protein translocation after the ATP-dependent function of SecA.</text>
</comment>
<dbReference type="GO" id="GO:0005886">
    <property type="term" value="C:plasma membrane"/>
    <property type="evidence" value="ECO:0007669"/>
    <property type="project" value="UniProtKB-SubCell"/>
</dbReference>
<comment type="similarity">
    <text evidence="9">Belongs to the SecD/SecF family. SecD subfamily.</text>
</comment>
<dbReference type="AlphaFoldDB" id="A0A8J3Q935"/>
<feature type="transmembrane region" description="Helical" evidence="9">
    <location>
        <begin position="544"/>
        <end position="564"/>
    </location>
</feature>
<keyword evidence="2 9" id="KW-0813">Transport</keyword>
<keyword evidence="7 9" id="KW-0811">Translocation</keyword>
<evidence type="ECO:0000313" key="15">
    <source>
        <dbReference type="Proteomes" id="UP000612899"/>
    </source>
</evidence>
<evidence type="ECO:0000256" key="7">
    <source>
        <dbReference type="ARBA" id="ARBA00023010"/>
    </source>
</evidence>
<feature type="domain" description="SecDF P1 head subdomain" evidence="13">
    <location>
        <begin position="285"/>
        <end position="396"/>
    </location>
</feature>
<evidence type="ECO:0000256" key="8">
    <source>
        <dbReference type="ARBA" id="ARBA00023136"/>
    </source>
</evidence>
<evidence type="ECO:0000313" key="14">
    <source>
        <dbReference type="EMBL" id="GIH06314.1"/>
    </source>
</evidence>
<gene>
    <name evidence="9" type="primary">secD</name>
    <name evidence="14" type="ORF">Rhe02_43810</name>
</gene>
<evidence type="ECO:0000256" key="1">
    <source>
        <dbReference type="ARBA" id="ARBA00004651"/>
    </source>
</evidence>
<dbReference type="GO" id="GO:0043952">
    <property type="term" value="P:protein transport by the Sec complex"/>
    <property type="evidence" value="ECO:0007669"/>
    <property type="project" value="UniProtKB-UniRule"/>
</dbReference>
<feature type="transmembrane region" description="Helical" evidence="9">
    <location>
        <begin position="443"/>
        <end position="462"/>
    </location>
</feature>
<dbReference type="InterPro" id="IPR005791">
    <property type="entry name" value="SecD"/>
</dbReference>
<feature type="compositionally biased region" description="Low complexity" evidence="10">
    <location>
        <begin position="165"/>
        <end position="186"/>
    </location>
</feature>
<feature type="transmembrane region" description="Helical" evidence="9">
    <location>
        <begin position="414"/>
        <end position="436"/>
    </location>
</feature>
<feature type="compositionally biased region" description="Low complexity" evidence="10">
    <location>
        <begin position="126"/>
        <end position="158"/>
    </location>
</feature>
<comment type="caution">
    <text evidence="14">The sequence shown here is derived from an EMBL/GenBank/DDBJ whole genome shotgun (WGS) entry which is preliminary data.</text>
</comment>
<evidence type="ECO:0000256" key="6">
    <source>
        <dbReference type="ARBA" id="ARBA00022989"/>
    </source>
</evidence>
<dbReference type="PANTHER" id="PTHR30081:SF1">
    <property type="entry name" value="PROTEIN TRANSLOCASE SUBUNIT SECD"/>
    <property type="match status" value="1"/>
</dbReference>
<keyword evidence="4 9" id="KW-0812">Transmembrane</keyword>
<sequence length="597" mass="62621">MRPGRQLAFLGAIFVILGAIVWFGGKGGWQDRLEPRLGLDLVGGTRVTLEATTRDGNPPSREDLEQARQIIEDRVNARGVAEAEVVTEGDRNIVISVASVAKDALSDVGQASKLYFRKVITLTDGSGPAAAPASPTPGATTSPAASPAATSTPSPKASGTGGGAAAEPSATPTPAPTTSASPGATGEATRRLTEAELKAKVGAAAWDAGKGLTAVPTDAAVIETLKPFGNLAARYEVTSLPPEMQYYIPQITCEKLDRRVPGAIDKADEKAVACQGQTKFFLDVAKVAGTDIDKATPQIEQNTGQRVVSLTFQGDGQTKWTELTREAYGNTGDPKCDQAALGDQGKCLVAAVLDNKIVSAPEIQGVLTSTSQISGNFDAKSAQDLADALNFGALAVTFGEAESKAVTATLGEEYLQAGLLAAGIGMALVIVYSFFYYRLLGSVIFLSLVLSGLLTFGMLVFLGREMGFTLTLAGIAGFIVSLGVAADSFVIYFERLKDEIREGRSPRSAVQRAWIRARKTILTANAISLMAAVILYLFSSGPVAGFAFALGLATALDLLVVFLFRYPIMALFARTPAFLSPRISGLGRVLREAKETN</sequence>
<reference evidence="14" key="1">
    <citation type="submission" date="2021-01" db="EMBL/GenBank/DDBJ databases">
        <title>Whole genome shotgun sequence of Rhizocola hellebori NBRC 109834.</title>
        <authorList>
            <person name="Komaki H."/>
            <person name="Tamura T."/>
        </authorList>
    </citation>
    <scope>NUCLEOTIDE SEQUENCE</scope>
    <source>
        <strain evidence="14">NBRC 109834</strain>
    </source>
</reference>
<dbReference type="GO" id="GO:0006605">
    <property type="term" value="P:protein targeting"/>
    <property type="evidence" value="ECO:0007669"/>
    <property type="project" value="UniProtKB-UniRule"/>
</dbReference>
<keyword evidence="3 9" id="KW-1003">Cell membrane</keyword>
<dbReference type="InterPro" id="IPR055344">
    <property type="entry name" value="SecD_SecF_C_bact"/>
</dbReference>
<evidence type="ECO:0000259" key="11">
    <source>
        <dbReference type="Pfam" id="PF02355"/>
    </source>
</evidence>
<feature type="domain" description="Protein export membrane protein SecD/SecF C-terminal" evidence="11">
    <location>
        <begin position="401"/>
        <end position="571"/>
    </location>
</feature>
<proteinExistence type="inferred from homology"/>
<dbReference type="RefSeq" id="WP_239123970.1">
    <property type="nucleotide sequence ID" value="NZ_BONY01000026.1"/>
</dbReference>
<dbReference type="InterPro" id="IPR048631">
    <property type="entry name" value="SecD_1st"/>
</dbReference>
<dbReference type="Gene3D" id="3.30.70.3220">
    <property type="match status" value="1"/>
</dbReference>
<comment type="subcellular location">
    <subcellularLocation>
        <location evidence="1 9">Cell membrane</location>
        <topology evidence="1 9">Multi-pass membrane protein</topology>
    </subcellularLocation>
</comment>
<comment type="subunit">
    <text evidence="9">Forms a complex with SecF. Part of the essential Sec protein translocation apparatus which comprises SecA, SecYEG and auxiliary proteins SecDF. Other proteins may also be involved.</text>
</comment>
<dbReference type="GO" id="GO:0015450">
    <property type="term" value="F:protein-transporting ATPase activity"/>
    <property type="evidence" value="ECO:0007669"/>
    <property type="project" value="InterPro"/>
</dbReference>
<keyword evidence="6 9" id="KW-1133">Transmembrane helix</keyword>
<evidence type="ECO:0000256" key="9">
    <source>
        <dbReference type="HAMAP-Rule" id="MF_01463"/>
    </source>
</evidence>
<protein>
    <recommendedName>
        <fullName evidence="9">Protein translocase subunit SecD</fullName>
    </recommendedName>
</protein>
<organism evidence="14 15">
    <name type="scientific">Rhizocola hellebori</name>
    <dbReference type="NCBI Taxonomy" id="1392758"/>
    <lineage>
        <taxon>Bacteria</taxon>
        <taxon>Bacillati</taxon>
        <taxon>Actinomycetota</taxon>
        <taxon>Actinomycetes</taxon>
        <taxon>Micromonosporales</taxon>
        <taxon>Micromonosporaceae</taxon>
        <taxon>Rhizocola</taxon>
    </lineage>
</organism>
<feature type="transmembrane region" description="Helical" evidence="9">
    <location>
        <begin position="468"/>
        <end position="493"/>
    </location>
</feature>
<name>A0A8J3Q935_9ACTN</name>
<dbReference type="Pfam" id="PF02355">
    <property type="entry name" value="SecD_SecF_C"/>
    <property type="match status" value="1"/>
</dbReference>
<feature type="transmembrane region" description="Helical" evidence="9">
    <location>
        <begin position="7"/>
        <end position="25"/>
    </location>
</feature>
<dbReference type="PANTHER" id="PTHR30081">
    <property type="entry name" value="PROTEIN-EXPORT MEMBRANE PROTEIN SEC"/>
    <property type="match status" value="1"/>
</dbReference>
<dbReference type="Gene3D" id="3.30.1360.200">
    <property type="match status" value="1"/>
</dbReference>
<evidence type="ECO:0000256" key="2">
    <source>
        <dbReference type="ARBA" id="ARBA00022448"/>
    </source>
</evidence>
<dbReference type="InterPro" id="IPR048634">
    <property type="entry name" value="SecD_SecF_C"/>
</dbReference>
<dbReference type="Pfam" id="PF21760">
    <property type="entry name" value="SecD_1st"/>
    <property type="match status" value="1"/>
</dbReference>
<dbReference type="Proteomes" id="UP000612899">
    <property type="component" value="Unassembled WGS sequence"/>
</dbReference>
<feature type="region of interest" description="Disordered" evidence="10">
    <location>
        <begin position="126"/>
        <end position="189"/>
    </location>
</feature>
<evidence type="ECO:0000256" key="4">
    <source>
        <dbReference type="ARBA" id="ARBA00022692"/>
    </source>
</evidence>
<feature type="domain" description="Protein translocase subunit SecDF P1" evidence="12">
    <location>
        <begin position="64"/>
        <end position="119"/>
    </location>
</feature>
<evidence type="ECO:0000256" key="5">
    <source>
        <dbReference type="ARBA" id="ARBA00022927"/>
    </source>
</evidence>
<evidence type="ECO:0000256" key="3">
    <source>
        <dbReference type="ARBA" id="ARBA00022475"/>
    </source>
</evidence>
<dbReference type="EMBL" id="BONY01000026">
    <property type="protein sequence ID" value="GIH06314.1"/>
    <property type="molecule type" value="Genomic_DNA"/>
</dbReference>
<dbReference type="NCBIfam" id="TIGR01129">
    <property type="entry name" value="secD"/>
    <property type="match status" value="1"/>
</dbReference>
<dbReference type="SUPFAM" id="SSF82866">
    <property type="entry name" value="Multidrug efflux transporter AcrB transmembrane domain"/>
    <property type="match status" value="1"/>
</dbReference>
<evidence type="ECO:0000259" key="12">
    <source>
        <dbReference type="Pfam" id="PF21760"/>
    </source>
</evidence>
<dbReference type="Gene3D" id="1.20.1640.10">
    <property type="entry name" value="Multidrug efflux transporter AcrB transmembrane domain"/>
    <property type="match status" value="1"/>
</dbReference>
<dbReference type="Pfam" id="PF22599">
    <property type="entry name" value="SecDF_P1_head"/>
    <property type="match status" value="1"/>
</dbReference>
<dbReference type="NCBIfam" id="TIGR00916">
    <property type="entry name" value="2A0604s01"/>
    <property type="match status" value="1"/>
</dbReference>
<dbReference type="HAMAP" id="MF_01463_B">
    <property type="entry name" value="SecD_B"/>
    <property type="match status" value="1"/>
</dbReference>
<accession>A0A8J3Q935</accession>
<feature type="transmembrane region" description="Helical" evidence="9">
    <location>
        <begin position="521"/>
        <end position="538"/>
    </location>
</feature>
<keyword evidence="5 9" id="KW-0653">Protein transport</keyword>
<keyword evidence="15" id="KW-1185">Reference proteome</keyword>